<evidence type="ECO:0000313" key="4">
    <source>
        <dbReference type="Proteomes" id="UP000315783"/>
    </source>
</evidence>
<organism evidence="3 4">
    <name type="scientific">Cordyceps javanica</name>
    <dbReference type="NCBI Taxonomy" id="43265"/>
    <lineage>
        <taxon>Eukaryota</taxon>
        <taxon>Fungi</taxon>
        <taxon>Dikarya</taxon>
        <taxon>Ascomycota</taxon>
        <taxon>Pezizomycotina</taxon>
        <taxon>Sordariomycetes</taxon>
        <taxon>Hypocreomycetidae</taxon>
        <taxon>Hypocreales</taxon>
        <taxon>Cordycipitaceae</taxon>
        <taxon>Cordyceps</taxon>
    </lineage>
</organism>
<reference evidence="3 4" key="1">
    <citation type="journal article" date="2019" name="Appl. Microbiol. Biotechnol.">
        <title>Genome sequence of Isaria javanica and comparative genome analysis insights into family S53 peptidase evolution in fungal entomopathogens.</title>
        <authorList>
            <person name="Lin R."/>
            <person name="Zhang X."/>
            <person name="Xin B."/>
            <person name="Zou M."/>
            <person name="Gao Y."/>
            <person name="Qin F."/>
            <person name="Hu Q."/>
            <person name="Xie B."/>
            <person name="Cheng X."/>
        </authorList>
    </citation>
    <scope>NUCLEOTIDE SEQUENCE [LARGE SCALE GENOMIC DNA]</scope>
    <source>
        <strain evidence="3 4">IJ1G</strain>
    </source>
</reference>
<dbReference type="SUPFAM" id="SSF48403">
    <property type="entry name" value="Ankyrin repeat"/>
    <property type="match status" value="1"/>
</dbReference>
<feature type="repeat" description="ANK" evidence="1">
    <location>
        <begin position="278"/>
        <end position="310"/>
    </location>
</feature>
<dbReference type="STRING" id="43265.A0A545UQI9"/>
<dbReference type="Pfam" id="PF24120">
    <property type="entry name" value="SsdA_C"/>
    <property type="match status" value="1"/>
</dbReference>
<keyword evidence="4" id="KW-1185">Reference proteome</keyword>
<proteinExistence type="predicted"/>
<dbReference type="InterPro" id="IPR039323">
    <property type="entry name" value="ANKRD_45/46/60"/>
</dbReference>
<dbReference type="InterPro" id="IPR057517">
    <property type="entry name" value="SsdA-like_C"/>
</dbReference>
<dbReference type="EMBL" id="SPUK01000018">
    <property type="protein sequence ID" value="TQV91719.1"/>
    <property type="molecule type" value="Genomic_DNA"/>
</dbReference>
<comment type="caution">
    <text evidence="3">The sequence shown here is derived from an EMBL/GenBank/DDBJ whole genome shotgun (WGS) entry which is preliminary data.</text>
</comment>
<dbReference type="InterPro" id="IPR036770">
    <property type="entry name" value="Ankyrin_rpt-contain_sf"/>
</dbReference>
<evidence type="ECO:0000259" key="2">
    <source>
        <dbReference type="Pfam" id="PF24120"/>
    </source>
</evidence>
<dbReference type="AlphaFoldDB" id="A0A545UQI9"/>
<keyword evidence="1" id="KW-0040">ANK repeat</keyword>
<accession>A0A545UQI9</accession>
<protein>
    <submittedName>
        <fullName evidence="3">Ankyrin repeat protein</fullName>
    </submittedName>
</protein>
<dbReference type="Pfam" id="PF12796">
    <property type="entry name" value="Ank_2"/>
    <property type="match status" value="1"/>
</dbReference>
<feature type="domain" description="Single-strand DNA deaminase toxin A-like C-terminal" evidence="2">
    <location>
        <begin position="448"/>
        <end position="484"/>
    </location>
</feature>
<sequence length="552" mass="61673">MWDYSECRFAIRQPLRWYRQSRVDETVPPINLESIKKRQKSLSAAIALSWDHNRVTVLCPFCDSTHNHGNDPFARSNGDLIQDSRGRYTYNGPSPNRCNSRVSHCNRSDISTMQYVIIFPFEDDSRVTGLSFELQQNYDEHGELISEQFVTAGLKDPPPNYAVYQTSGTVDELQTLEQKMQSSTINDGDYKVVTKFECGGRVEESVELASTWAASAACLGDLQHLKQLLTRSPDPKAFVRGRDKKGLTLLLLAVPNGHHDVVKYLLDKGSDPNAADNAGRTPLMEAALWGHPSLVDILIQAGADVHRSDNGGMVAGQLAEESGRNEYERHERSWKYSEDPFTKKQDRKLIRALLGHSPPQASTPTLCADDFKGAYFHKSVTAGTISLVIPRHGIEIRQQGKTAAILIRGNGFPPVAAVSGRTGIASSEFRASEAGFERLDEGYWGGSENFQVADDIGFSFEEHACDEPGAPGSFNASHAEAQLMCFFVRRNYLFRYERDVEDDFLQLFLLQVRNRRASITVSKAPCTSCLALKERIREVLGIQFEFNPLAVR</sequence>
<gene>
    <name evidence="3" type="ORF">IF1G_09785</name>
</gene>
<name>A0A545UQI9_9HYPO</name>
<dbReference type="PANTHER" id="PTHR22677:SF4">
    <property type="entry name" value="USHER SYNDROME TYPE-1G PROTEIN-LIKE PROTEIN"/>
    <property type="match status" value="1"/>
</dbReference>
<dbReference type="PROSITE" id="PS50088">
    <property type="entry name" value="ANK_REPEAT"/>
    <property type="match status" value="2"/>
</dbReference>
<dbReference type="SMART" id="SM00248">
    <property type="entry name" value="ANK"/>
    <property type="match status" value="2"/>
</dbReference>
<dbReference type="PROSITE" id="PS50297">
    <property type="entry name" value="ANK_REP_REGION"/>
    <property type="match status" value="2"/>
</dbReference>
<dbReference type="PANTHER" id="PTHR22677">
    <property type="entry name" value="ANKYRIN REPEAT DOMAIN-CONTAINING PROTEIN 60"/>
    <property type="match status" value="1"/>
</dbReference>
<dbReference type="Proteomes" id="UP000315783">
    <property type="component" value="Unassembled WGS sequence"/>
</dbReference>
<dbReference type="Gene3D" id="1.25.40.20">
    <property type="entry name" value="Ankyrin repeat-containing domain"/>
    <property type="match status" value="1"/>
</dbReference>
<dbReference type="OrthoDB" id="341259at2759"/>
<dbReference type="InterPro" id="IPR002110">
    <property type="entry name" value="Ankyrin_rpt"/>
</dbReference>
<evidence type="ECO:0000256" key="1">
    <source>
        <dbReference type="PROSITE-ProRule" id="PRU00023"/>
    </source>
</evidence>
<feature type="repeat" description="ANK" evidence="1">
    <location>
        <begin position="245"/>
        <end position="277"/>
    </location>
</feature>
<evidence type="ECO:0000313" key="3">
    <source>
        <dbReference type="EMBL" id="TQV91719.1"/>
    </source>
</evidence>